<sequence length="308" mass="34206">MTRSVFAVVTAFNPGISLVETCVAAEKQVDAVVIVDDGSPTDVSDTLADCRSRGWTVIESEDNGGIARALNRGVTHALAAGADVVLTLDQDTIIGGDYVERGCRHLDLAESLELTDVMASAATINDLVAPFWFAHKGLTLAFEPIQSGLMITRSLLEKVGLFDEGLFIDCVETEFYLRARAHGGHALVIPGGGIEHLMGQPRRWVAPRPLRWILRGSMGAFEFREDAAFRHYYIMRNRWTVYRRYGRSEPLWCAVSILKDMFTRLGVFAFGTRRIARMYLTGSGLRASMRGETGKIPDRVLRRARLVR</sequence>
<proteinExistence type="inferred from homology"/>
<keyword evidence="4" id="KW-0808">Transferase</keyword>
<comment type="pathway">
    <text evidence="1">Cell wall biogenesis; cell wall polysaccharide biosynthesis.</text>
</comment>
<evidence type="ECO:0000256" key="2">
    <source>
        <dbReference type="ARBA" id="ARBA00006739"/>
    </source>
</evidence>
<gene>
    <name evidence="6" type="ORF">GCM10007304_41400</name>
</gene>
<dbReference type="EMBL" id="BMCU01000005">
    <property type="protein sequence ID" value="GGG23302.1"/>
    <property type="molecule type" value="Genomic_DNA"/>
</dbReference>
<name>A0A917LH72_9NOCA</name>
<evidence type="ECO:0000259" key="5">
    <source>
        <dbReference type="Pfam" id="PF00535"/>
    </source>
</evidence>
<dbReference type="GO" id="GO:0016757">
    <property type="term" value="F:glycosyltransferase activity"/>
    <property type="evidence" value="ECO:0007669"/>
    <property type="project" value="UniProtKB-KW"/>
</dbReference>
<reference evidence="6" key="2">
    <citation type="submission" date="2020-09" db="EMBL/GenBank/DDBJ databases">
        <authorList>
            <person name="Sun Q."/>
            <person name="Sedlacek I."/>
        </authorList>
    </citation>
    <scope>NUCLEOTIDE SEQUENCE</scope>
    <source>
        <strain evidence="6">CCM 7905</strain>
    </source>
</reference>
<dbReference type="PANTHER" id="PTHR43179:SF12">
    <property type="entry name" value="GALACTOFURANOSYLTRANSFERASE GLFT2"/>
    <property type="match status" value="1"/>
</dbReference>
<dbReference type="PANTHER" id="PTHR43179">
    <property type="entry name" value="RHAMNOSYLTRANSFERASE WBBL"/>
    <property type="match status" value="1"/>
</dbReference>
<dbReference type="Gene3D" id="3.90.550.10">
    <property type="entry name" value="Spore Coat Polysaccharide Biosynthesis Protein SpsA, Chain A"/>
    <property type="match status" value="1"/>
</dbReference>
<accession>A0A917LH72</accession>
<evidence type="ECO:0000313" key="7">
    <source>
        <dbReference type="Proteomes" id="UP000654257"/>
    </source>
</evidence>
<comment type="caution">
    <text evidence="6">The sequence shown here is derived from an EMBL/GenBank/DDBJ whole genome shotgun (WGS) entry which is preliminary data.</text>
</comment>
<dbReference type="InterPro" id="IPR001173">
    <property type="entry name" value="Glyco_trans_2-like"/>
</dbReference>
<dbReference type="InterPro" id="IPR029044">
    <property type="entry name" value="Nucleotide-diphossugar_trans"/>
</dbReference>
<evidence type="ECO:0000313" key="6">
    <source>
        <dbReference type="EMBL" id="GGG23302.1"/>
    </source>
</evidence>
<organism evidence="6 7">
    <name type="scientific">Rhodococcoides trifolii</name>
    <dbReference type="NCBI Taxonomy" id="908250"/>
    <lineage>
        <taxon>Bacteria</taxon>
        <taxon>Bacillati</taxon>
        <taxon>Actinomycetota</taxon>
        <taxon>Actinomycetes</taxon>
        <taxon>Mycobacteriales</taxon>
        <taxon>Nocardiaceae</taxon>
        <taxon>Rhodococcoides</taxon>
    </lineage>
</organism>
<keyword evidence="3" id="KW-0328">Glycosyltransferase</keyword>
<evidence type="ECO:0000256" key="3">
    <source>
        <dbReference type="ARBA" id="ARBA00022676"/>
    </source>
</evidence>
<evidence type="ECO:0000256" key="4">
    <source>
        <dbReference type="ARBA" id="ARBA00022679"/>
    </source>
</evidence>
<dbReference type="SUPFAM" id="SSF53448">
    <property type="entry name" value="Nucleotide-diphospho-sugar transferases"/>
    <property type="match status" value="1"/>
</dbReference>
<comment type="similarity">
    <text evidence="2">Belongs to the glycosyltransferase 2 family.</text>
</comment>
<reference evidence="6" key="1">
    <citation type="journal article" date="2014" name="Int. J. Syst. Evol. Microbiol.">
        <title>Complete genome sequence of Corynebacterium casei LMG S-19264T (=DSM 44701T), isolated from a smear-ripened cheese.</title>
        <authorList>
            <consortium name="US DOE Joint Genome Institute (JGI-PGF)"/>
            <person name="Walter F."/>
            <person name="Albersmeier A."/>
            <person name="Kalinowski J."/>
            <person name="Ruckert C."/>
        </authorList>
    </citation>
    <scope>NUCLEOTIDE SEQUENCE</scope>
    <source>
        <strain evidence="6">CCM 7905</strain>
    </source>
</reference>
<feature type="domain" description="Glycosyltransferase 2-like" evidence="5">
    <location>
        <begin position="8"/>
        <end position="106"/>
    </location>
</feature>
<protein>
    <recommendedName>
        <fullName evidence="5">Glycosyltransferase 2-like domain-containing protein</fullName>
    </recommendedName>
</protein>
<dbReference type="Pfam" id="PF00535">
    <property type="entry name" value="Glycos_transf_2"/>
    <property type="match status" value="1"/>
</dbReference>
<dbReference type="RefSeq" id="WP_229746199.1">
    <property type="nucleotide sequence ID" value="NZ_BMCU01000005.1"/>
</dbReference>
<keyword evidence="7" id="KW-1185">Reference proteome</keyword>
<evidence type="ECO:0000256" key="1">
    <source>
        <dbReference type="ARBA" id="ARBA00004776"/>
    </source>
</evidence>
<dbReference type="AlphaFoldDB" id="A0A917LH72"/>
<dbReference type="Proteomes" id="UP000654257">
    <property type="component" value="Unassembled WGS sequence"/>
</dbReference>